<evidence type="ECO:0000259" key="1">
    <source>
        <dbReference type="Pfam" id="PF01243"/>
    </source>
</evidence>
<dbReference type="InterPro" id="IPR012349">
    <property type="entry name" value="Split_barrel_FMN-bd"/>
</dbReference>
<dbReference type="InterPro" id="IPR011576">
    <property type="entry name" value="Pyridox_Oxase_N"/>
</dbReference>
<accession>A0A2D0ALZ2</accession>
<dbReference type="EMBL" id="NIOF01000013">
    <property type="protein sequence ID" value="OWQ85238.1"/>
    <property type="molecule type" value="Genomic_DNA"/>
</dbReference>
<evidence type="ECO:0000313" key="2">
    <source>
        <dbReference type="EMBL" id="OWQ85238.1"/>
    </source>
</evidence>
<dbReference type="AlphaFoldDB" id="A0A2D0ALZ2"/>
<feature type="domain" description="Pyridoxamine 5'-phosphate oxidase N-terminal" evidence="1">
    <location>
        <begin position="47"/>
        <end position="158"/>
    </location>
</feature>
<dbReference type="Pfam" id="PF01243">
    <property type="entry name" value="PNPOx_N"/>
    <property type="match status" value="1"/>
</dbReference>
<dbReference type="OrthoDB" id="9796486at2"/>
<proteinExistence type="predicted"/>
<sequence length="325" mass="35042">MDTHPHAVGDTADPRATWHDGEQALQARLGLRERMAEIGPQVVRDHMPDQHRELFEKLPTLLLGALDADGQPWATMLAGAPGFVRTPDARTLSAAATLDGQDPALAALRRHGAGAPVGLLGLEPHTRRRNRMNGRLRSISDEGLAVDVVQSFGNCPKYIQARDPVDWIAAPPAVARPLGATLDDAALALIEAADTLFIASASAPAPGMGRSDGVDVSHRGGPPGFVRAHRRLDGGIELRVPDFPGNRFFMTLGNLLRHPRAGLLVADYASGELLHLAAEAQLLWHGDERELRLRVTAGLRRPGALPWRWNEARPAPQFLPADARA</sequence>
<dbReference type="PANTHER" id="PTHR42815:SF2">
    <property type="entry name" value="FAD-BINDING, PUTATIVE (AFU_ORTHOLOGUE AFUA_6G07600)-RELATED"/>
    <property type="match status" value="1"/>
</dbReference>
<organism evidence="2 3">
    <name type="scientific">Roseateles aquatilis</name>
    <dbReference type="NCBI Taxonomy" id="431061"/>
    <lineage>
        <taxon>Bacteria</taxon>
        <taxon>Pseudomonadati</taxon>
        <taxon>Pseudomonadota</taxon>
        <taxon>Betaproteobacteria</taxon>
        <taxon>Burkholderiales</taxon>
        <taxon>Sphaerotilaceae</taxon>
        <taxon>Roseateles</taxon>
    </lineage>
</organism>
<protein>
    <submittedName>
        <fullName evidence="2">Flavin-nucleotide-binding protein</fullName>
    </submittedName>
</protein>
<dbReference type="RefSeq" id="WP_088387086.1">
    <property type="nucleotide sequence ID" value="NZ_NIOF01000013.1"/>
</dbReference>
<name>A0A2D0ALZ2_9BURK</name>
<dbReference type="PANTHER" id="PTHR42815">
    <property type="entry name" value="FAD-BINDING, PUTATIVE (AFU_ORTHOLOGUE AFUA_6G07600)-RELATED"/>
    <property type="match status" value="1"/>
</dbReference>
<gene>
    <name evidence="2" type="ORF">CDN99_22110</name>
</gene>
<dbReference type="Proteomes" id="UP000197468">
    <property type="component" value="Unassembled WGS sequence"/>
</dbReference>
<evidence type="ECO:0000313" key="3">
    <source>
        <dbReference type="Proteomes" id="UP000197468"/>
    </source>
</evidence>
<reference evidence="2 3" key="1">
    <citation type="journal article" date="2008" name="Int. J. Syst. Evol. Microbiol.">
        <title>Description of Roseateles aquatilis sp. nov. and Roseateles terrae sp. nov., in the class Betaproteobacteria, and emended description of the genus Roseateles.</title>
        <authorList>
            <person name="Gomila M."/>
            <person name="Bowien B."/>
            <person name="Falsen E."/>
            <person name="Moore E.R."/>
            <person name="Lalucat J."/>
        </authorList>
    </citation>
    <scope>NUCLEOTIDE SEQUENCE [LARGE SCALE GENOMIC DNA]</scope>
    <source>
        <strain evidence="2 3">CCUG 48205</strain>
    </source>
</reference>
<keyword evidence="3" id="KW-1185">Reference proteome</keyword>
<dbReference type="Gene3D" id="2.30.110.10">
    <property type="entry name" value="Electron Transport, Fmn-binding Protein, Chain A"/>
    <property type="match status" value="1"/>
</dbReference>
<comment type="caution">
    <text evidence="2">The sequence shown here is derived from an EMBL/GenBank/DDBJ whole genome shotgun (WGS) entry which is preliminary data.</text>
</comment>